<protein>
    <submittedName>
        <fullName evidence="1">Uncharacterized protein</fullName>
    </submittedName>
</protein>
<dbReference type="Proteomes" id="UP000236319">
    <property type="component" value="Unassembled WGS sequence"/>
</dbReference>
<evidence type="ECO:0000313" key="1">
    <source>
        <dbReference type="EMBL" id="GBE61550.1"/>
    </source>
</evidence>
<accession>A0A2H6KEX4</accession>
<dbReference type="AlphaFoldDB" id="A0A2H6KEX4"/>
<dbReference type="GeneID" id="39875320"/>
<name>A0A2H6KEX4_9APIC</name>
<evidence type="ECO:0000313" key="2">
    <source>
        <dbReference type="Proteomes" id="UP000236319"/>
    </source>
</evidence>
<dbReference type="VEuPathDB" id="PiroplasmaDB:BOVATA_030430"/>
<dbReference type="RefSeq" id="XP_028867793.1">
    <property type="nucleotide sequence ID" value="XM_029011960.1"/>
</dbReference>
<comment type="caution">
    <text evidence="1">The sequence shown here is derived from an EMBL/GenBank/DDBJ whole genome shotgun (WGS) entry which is preliminary data.</text>
</comment>
<proteinExistence type="predicted"/>
<keyword evidence="2" id="KW-1185">Reference proteome</keyword>
<sequence length="159" mass="16519">MALLYTAGLSSGGTCNEVRSSVFDSASVAGNGSGAVVPPPTRSESQTLTVTESFPITRTELGAVSGSWPTYEPSLVAQTKRSCSAPIPSVELRQKALAACSSNSRTPTFHADCDSSKLDQLKLSSQHATVVLPLFTVVVRSEPKQRMTTSGSTGVPPGC</sequence>
<gene>
    <name evidence="1" type="ORF">BOVATA_030430</name>
</gene>
<dbReference type="EMBL" id="BDSA01000003">
    <property type="protein sequence ID" value="GBE61550.1"/>
    <property type="molecule type" value="Genomic_DNA"/>
</dbReference>
<reference evidence="1 2" key="1">
    <citation type="journal article" date="2017" name="BMC Genomics">
        <title>Whole-genome assembly of Babesia ovata and comparative genomics between closely related pathogens.</title>
        <authorList>
            <person name="Yamagishi J."/>
            <person name="Asada M."/>
            <person name="Hakimi H."/>
            <person name="Tanaka T.Q."/>
            <person name="Sugimoto C."/>
            <person name="Kawazu S."/>
        </authorList>
    </citation>
    <scope>NUCLEOTIDE SEQUENCE [LARGE SCALE GENOMIC DNA]</scope>
    <source>
        <strain evidence="1 2">Miyake</strain>
    </source>
</reference>
<organism evidence="1 2">
    <name type="scientific">Babesia ovata</name>
    <dbReference type="NCBI Taxonomy" id="189622"/>
    <lineage>
        <taxon>Eukaryota</taxon>
        <taxon>Sar</taxon>
        <taxon>Alveolata</taxon>
        <taxon>Apicomplexa</taxon>
        <taxon>Aconoidasida</taxon>
        <taxon>Piroplasmida</taxon>
        <taxon>Babesiidae</taxon>
        <taxon>Babesia</taxon>
    </lineage>
</organism>